<evidence type="ECO:0000313" key="5">
    <source>
        <dbReference type="Proteomes" id="UP001161276"/>
    </source>
</evidence>
<dbReference type="InterPro" id="IPR006431">
    <property type="entry name" value="Phage_tape_meas_C"/>
</dbReference>
<dbReference type="InterPro" id="IPR009628">
    <property type="entry name" value="Phage_tape_measure_N"/>
</dbReference>
<accession>A0AA43B0N1</accession>
<evidence type="ECO:0000259" key="2">
    <source>
        <dbReference type="Pfam" id="PF06791"/>
    </source>
</evidence>
<feature type="region of interest" description="Disordered" evidence="1">
    <location>
        <begin position="105"/>
        <end position="139"/>
    </location>
</feature>
<evidence type="ECO:0000313" key="4">
    <source>
        <dbReference type="EMBL" id="MDH2051138.1"/>
    </source>
</evidence>
<sequence length="855" mass="89069">MADKNLGVQSTGDASERVRAYGTGGAAAAKYAAASAGAMEVAGAAAGKAEAASLAAASASQALGQAAAEGAASMLAANRVAVERAGALMGLAAAARDAAAAERELSAAAGASRSPPPQDRGTAQTRAVQPAEPSTDLLQRASQVKDTLDLTIPAARTVGAIFGSWALPLSGAAAGVGALSAAYMGGAEESREYARTLIKTGDAAGLSAEQMQDMARRISSVAGTQSQAAQAINLLALNTAVSSDGMERAARTAVVWNQATGTAIAETVGAFGEIANAPLAATVKLNEGMNFLTASTYEQIRSLVEQGRVAQAADIAQQAYADALMDRAPKLEQQLGGLERAWKSIKSTAMGAWDAMANLGRDQTLEEKIHTHAAVVQNLENKYQASLTRNRASGNLSAKLAMAQDLQADLEKQYYATLAVKSEGAARKQETDQVTARNTYLSANSRMTDGQQRINAIHAENAEFRKAVGDLEEGTKEYQEVYAAHETALARINARFDSQRNAPKGTPRLPPLPSRSTLAPVEGSSGTSNTKLEPPSALDEANLAMSDFAKARSSQAESQLIGIGLTANQRAAQTSRAQVVDRFQQIRSSFTARTMREGGGLEALNSTAYAEGMAAIGRGGEQQLADEDAQTQRRIGMQQDWTVGAKQAYGEWAESTGNLMEQTKGVVSSAFTGMTNMVTQFVMTGKASFSDFARSILADMAQIAVKQAVLRVVTSAVGLFANAKGGVYSSRSLSAYSNGVYDSPQFFEFAKGAGVFGEAGAEAIMPLKRGPDGSLGVRADVPQWAPQPTTTAGASEVNVITSIQVMGDGNVNETKDSGNNDSARMLGDMISSQTKAIIARELRPGGLIYNFGNRG</sequence>
<proteinExistence type="predicted"/>
<dbReference type="Pfam" id="PF09718">
    <property type="entry name" value="Tape_meas_lam_C"/>
    <property type="match status" value="1"/>
</dbReference>
<evidence type="ECO:0000256" key="1">
    <source>
        <dbReference type="SAM" id="MobiDB-lite"/>
    </source>
</evidence>
<dbReference type="Pfam" id="PF06791">
    <property type="entry name" value="TMP_2"/>
    <property type="match status" value="1"/>
</dbReference>
<dbReference type="AlphaFoldDB" id="A0AA43B0N1"/>
<dbReference type="EMBL" id="JAOCKG010000004">
    <property type="protein sequence ID" value="MDH2051138.1"/>
    <property type="molecule type" value="Genomic_DNA"/>
</dbReference>
<feature type="domain" description="Bacteriophage tail tape measure N-terminal" evidence="2">
    <location>
        <begin position="133"/>
        <end position="301"/>
    </location>
</feature>
<evidence type="ECO:0000259" key="3">
    <source>
        <dbReference type="Pfam" id="PF09718"/>
    </source>
</evidence>
<comment type="caution">
    <text evidence="4">The sequence shown here is derived from an EMBL/GenBank/DDBJ whole genome shotgun (WGS) entry which is preliminary data.</text>
</comment>
<feature type="region of interest" description="Disordered" evidence="1">
    <location>
        <begin position="496"/>
        <end position="536"/>
    </location>
</feature>
<dbReference type="RefSeq" id="WP_280026857.1">
    <property type="nucleotide sequence ID" value="NZ_JAOCKG010000004.1"/>
</dbReference>
<protein>
    <submittedName>
        <fullName evidence="4">Phage tail length tape measure family protein</fullName>
    </submittedName>
</protein>
<gene>
    <name evidence="4" type="ORF">N5K24_12065</name>
</gene>
<reference evidence="4" key="1">
    <citation type="submission" date="2022-09" db="EMBL/GenBank/DDBJ databases">
        <title>Intensive care unit water sources are persistently colonized with multi-drug resistant bacteria and are the site of extensive horizontal gene transfer of antibiotic resistance genes.</title>
        <authorList>
            <person name="Diorio-Toth L."/>
        </authorList>
    </citation>
    <scope>NUCLEOTIDE SEQUENCE</scope>
    <source>
        <strain evidence="4">GD03676</strain>
    </source>
</reference>
<organism evidence="4 5">
    <name type="scientific">Achromobacter marplatensis</name>
    <dbReference type="NCBI Taxonomy" id="470868"/>
    <lineage>
        <taxon>Bacteria</taxon>
        <taxon>Pseudomonadati</taxon>
        <taxon>Pseudomonadota</taxon>
        <taxon>Betaproteobacteria</taxon>
        <taxon>Burkholderiales</taxon>
        <taxon>Alcaligenaceae</taxon>
        <taxon>Achromobacter</taxon>
    </lineage>
</organism>
<feature type="domain" description="Bacteriophage tail tape measure C-terminal" evidence="3">
    <location>
        <begin position="639"/>
        <end position="712"/>
    </location>
</feature>
<dbReference type="Proteomes" id="UP001161276">
    <property type="component" value="Unassembled WGS sequence"/>
</dbReference>
<name>A0AA43B0N1_9BURK</name>